<dbReference type="PROSITE" id="PS50330">
    <property type="entry name" value="UIM"/>
    <property type="match status" value="1"/>
</dbReference>
<dbReference type="GO" id="GO:0070210">
    <property type="term" value="C:Rpd3L-Expanded complex"/>
    <property type="evidence" value="ECO:0007669"/>
    <property type="project" value="TreeGrafter"/>
</dbReference>
<comment type="caution">
    <text evidence="2">The sequence shown here is derived from an EMBL/GenBank/DDBJ whole genome shotgun (WGS) entry which is preliminary data.</text>
</comment>
<evidence type="ECO:0000256" key="1">
    <source>
        <dbReference type="SAM" id="MobiDB-lite"/>
    </source>
</evidence>
<dbReference type="GO" id="GO:0061186">
    <property type="term" value="P:negative regulation of silent mating-type cassette heterochromatin formation"/>
    <property type="evidence" value="ECO:0007669"/>
    <property type="project" value="TreeGrafter"/>
</dbReference>
<feature type="compositionally biased region" description="Basic and acidic residues" evidence="1">
    <location>
        <begin position="169"/>
        <end position="211"/>
    </location>
</feature>
<feature type="compositionally biased region" description="Polar residues" evidence="1">
    <location>
        <begin position="22"/>
        <end position="32"/>
    </location>
</feature>
<keyword evidence="3" id="KW-1185">Reference proteome</keyword>
<accession>A0AAE0WSP4</accession>
<dbReference type="PANTHER" id="PTHR47793:SF1">
    <property type="entry name" value="HISTONE DEACETYLASE COMPLEX SUBUNIT CTI6"/>
    <property type="match status" value="1"/>
</dbReference>
<dbReference type="AlphaFoldDB" id="A0AAE0WSP4"/>
<feature type="compositionally biased region" description="Low complexity" evidence="1">
    <location>
        <begin position="315"/>
        <end position="325"/>
    </location>
</feature>
<sequence length="465" mass="50258">MARYHEASTPRRAAVKAENANRGLSNSQQYTNYLPLHPQAKRKQSVSKSSDNARRDRDSANSRASADPVTGRRRATMRSKEHDDEEEQLRQALEESKKEVGDGTGRRNGKRGRDAGDDTKTDIKRQRTTSQSTKLMFRNDTVEDEDSDDDNTTTSRQKKVRADAVQSAKKAELQDKEIGRERARAEAAGRRQERAGRRRVDGELLDKRLDRSALTSIQPEGDEDETPRPDTSARTSPPPSSQPPSPPAYPASDKIPQKRFPGKKVKKLGNNQYTKARELSGQISAPSPHSKKRNLATGHASSGDEQAGNGDSHPTNTSNSTNKNSPGGAPEVTARLPPGKPGKGKHKLLNGLAQSKHQQLLHQQQQPVGFEEMSLVDMQQLAARMREHVRQGMAELAGDRARAGLQVDGGGGDGGVGGAVLAPSITSAPSAGGAGAITDGMGAVEMGGQLLLGLEEWERKHGLVV</sequence>
<feature type="compositionally biased region" description="Pro residues" evidence="1">
    <location>
        <begin position="236"/>
        <end position="249"/>
    </location>
</feature>
<reference evidence="2" key="1">
    <citation type="submission" date="2023-07" db="EMBL/GenBank/DDBJ databases">
        <title>Black Yeasts Isolated from many extreme environments.</title>
        <authorList>
            <person name="Coleine C."/>
            <person name="Stajich J.E."/>
            <person name="Selbmann L."/>
        </authorList>
    </citation>
    <scope>NUCLEOTIDE SEQUENCE</scope>
    <source>
        <strain evidence="2">CCFEE 5485</strain>
    </source>
</reference>
<dbReference type="EMBL" id="JAUTXT010000008">
    <property type="protein sequence ID" value="KAK3677086.1"/>
    <property type="molecule type" value="Genomic_DNA"/>
</dbReference>
<dbReference type="GO" id="GO:0061188">
    <property type="term" value="P:negative regulation of rDNA heterochromatin formation"/>
    <property type="evidence" value="ECO:0007669"/>
    <property type="project" value="TreeGrafter"/>
</dbReference>
<proteinExistence type="predicted"/>
<protein>
    <submittedName>
        <fullName evidence="2">Histone deacetylase complex subunit</fullName>
    </submittedName>
</protein>
<dbReference type="InterPro" id="IPR003903">
    <property type="entry name" value="UIM_dom"/>
</dbReference>
<feature type="compositionally biased region" description="Basic and acidic residues" evidence="1">
    <location>
        <begin position="78"/>
        <end position="125"/>
    </location>
</feature>
<name>A0AAE0WSP4_9PEZI</name>
<dbReference type="Proteomes" id="UP001274830">
    <property type="component" value="Unassembled WGS sequence"/>
</dbReference>
<organism evidence="2 3">
    <name type="scientific">Recurvomyces mirabilis</name>
    <dbReference type="NCBI Taxonomy" id="574656"/>
    <lineage>
        <taxon>Eukaryota</taxon>
        <taxon>Fungi</taxon>
        <taxon>Dikarya</taxon>
        <taxon>Ascomycota</taxon>
        <taxon>Pezizomycotina</taxon>
        <taxon>Dothideomycetes</taxon>
        <taxon>Dothideomycetidae</taxon>
        <taxon>Mycosphaerellales</taxon>
        <taxon>Teratosphaeriaceae</taxon>
        <taxon>Recurvomyces</taxon>
    </lineage>
</organism>
<feature type="compositionally biased region" description="Acidic residues" evidence="1">
    <location>
        <begin position="142"/>
        <end position="151"/>
    </location>
</feature>
<feature type="compositionally biased region" description="Basic and acidic residues" evidence="1">
    <location>
        <begin position="51"/>
        <end position="60"/>
    </location>
</feature>
<gene>
    <name evidence="2" type="primary">CTI6_2</name>
    <name evidence="2" type="ORF">LTR78_003291</name>
</gene>
<dbReference type="PANTHER" id="PTHR47793">
    <property type="entry name" value="HISTONE DEACETYLASE COMPLEX SUBUNIT CTI6"/>
    <property type="match status" value="1"/>
</dbReference>
<feature type="region of interest" description="Disordered" evidence="1">
    <location>
        <begin position="1"/>
        <end position="347"/>
    </location>
</feature>
<evidence type="ECO:0000313" key="3">
    <source>
        <dbReference type="Proteomes" id="UP001274830"/>
    </source>
</evidence>
<dbReference type="GO" id="GO:0033698">
    <property type="term" value="C:Rpd3L complex"/>
    <property type="evidence" value="ECO:0007669"/>
    <property type="project" value="TreeGrafter"/>
</dbReference>
<evidence type="ECO:0000313" key="2">
    <source>
        <dbReference type="EMBL" id="KAK3677086.1"/>
    </source>
</evidence>
<dbReference type="InterPro" id="IPR053051">
    <property type="entry name" value="HDAC_complex_subunit"/>
</dbReference>